<dbReference type="Pfam" id="PF01878">
    <property type="entry name" value="EVE"/>
    <property type="match status" value="1"/>
</dbReference>
<keyword evidence="3" id="KW-1185">Reference proteome</keyword>
<dbReference type="RefSeq" id="WP_074968400.1">
    <property type="nucleotide sequence ID" value="NZ_CBCRYP010000021.1"/>
</dbReference>
<dbReference type="InterPro" id="IPR052181">
    <property type="entry name" value="5hmC_binding"/>
</dbReference>
<dbReference type="OrthoDB" id="9791347at2"/>
<dbReference type="PANTHER" id="PTHR14087:SF7">
    <property type="entry name" value="THYMOCYTE NUCLEAR PROTEIN 1"/>
    <property type="match status" value="1"/>
</dbReference>
<dbReference type="Proteomes" id="UP000183635">
    <property type="component" value="Unassembled WGS sequence"/>
</dbReference>
<name>A0A1I3B939_9RHOB</name>
<dbReference type="InterPro" id="IPR047197">
    <property type="entry name" value="THYN1-like_EVE"/>
</dbReference>
<protein>
    <submittedName>
        <fullName evidence="2">Predicted RNA-binding protein, contains PUA-like domain</fullName>
    </submittedName>
</protein>
<dbReference type="InterPro" id="IPR002740">
    <property type="entry name" value="EVE_domain"/>
</dbReference>
<dbReference type="InterPro" id="IPR015947">
    <property type="entry name" value="PUA-like_sf"/>
</dbReference>
<dbReference type="STRING" id="34004.SAMN04488021_12035"/>
<proteinExistence type="predicted"/>
<sequence>MACWLFKSEPDVFGFDDLIAKGAAGEQWDGVRNYQARNNMRAMKVGERGFFYHSNVGKEVVGICEVVAEAHPDSTAEDPKWECVDVKAVARLVTPVTLDDAKAEPRLRDMVLVNNSRLSVQPVSDAEWDVILELAGGTRPL</sequence>
<dbReference type="EMBL" id="FOPU01000020">
    <property type="protein sequence ID" value="SFH58798.1"/>
    <property type="molecule type" value="Genomic_DNA"/>
</dbReference>
<dbReference type="PANTHER" id="PTHR14087">
    <property type="entry name" value="THYMOCYTE NUCLEAR PROTEIN 1"/>
    <property type="match status" value="1"/>
</dbReference>
<evidence type="ECO:0000313" key="3">
    <source>
        <dbReference type="Proteomes" id="UP000183635"/>
    </source>
</evidence>
<dbReference type="SUPFAM" id="SSF88697">
    <property type="entry name" value="PUA domain-like"/>
    <property type="match status" value="1"/>
</dbReference>
<dbReference type="CDD" id="cd21133">
    <property type="entry name" value="EVE"/>
    <property type="match status" value="1"/>
</dbReference>
<organism evidence="2 3">
    <name type="scientific">Paracoccus aminovorans</name>
    <dbReference type="NCBI Taxonomy" id="34004"/>
    <lineage>
        <taxon>Bacteria</taxon>
        <taxon>Pseudomonadati</taxon>
        <taxon>Pseudomonadota</taxon>
        <taxon>Alphaproteobacteria</taxon>
        <taxon>Rhodobacterales</taxon>
        <taxon>Paracoccaceae</taxon>
        <taxon>Paracoccus</taxon>
    </lineage>
</organism>
<evidence type="ECO:0000313" key="2">
    <source>
        <dbReference type="EMBL" id="SFH58798.1"/>
    </source>
</evidence>
<evidence type="ECO:0000259" key="1">
    <source>
        <dbReference type="Pfam" id="PF01878"/>
    </source>
</evidence>
<feature type="domain" description="EVE" evidence="1">
    <location>
        <begin position="3"/>
        <end position="134"/>
    </location>
</feature>
<dbReference type="AlphaFoldDB" id="A0A1I3B939"/>
<accession>A0A1I3B939</accession>
<gene>
    <name evidence="2" type="ORF">SAMN04488021_12035</name>
</gene>
<reference evidence="2 3" key="1">
    <citation type="submission" date="2016-10" db="EMBL/GenBank/DDBJ databases">
        <authorList>
            <person name="de Groot N.N."/>
        </authorList>
    </citation>
    <scope>NUCLEOTIDE SEQUENCE [LARGE SCALE GENOMIC DNA]</scope>
    <source>
        <strain evidence="2 3">DSM 8537</strain>
    </source>
</reference>
<dbReference type="Gene3D" id="3.10.590.10">
    <property type="entry name" value="ph1033 like domains"/>
    <property type="match status" value="1"/>
</dbReference>